<dbReference type="PANTHER" id="PTHR22960:SF0">
    <property type="entry name" value="MOLYBDENUM COFACTOR BIOSYNTHESIS PROTEIN 1"/>
    <property type="match status" value="1"/>
</dbReference>
<dbReference type="EMBL" id="JALLBG020000305">
    <property type="protein sequence ID" value="KAL3756427.1"/>
    <property type="molecule type" value="Genomic_DNA"/>
</dbReference>
<comment type="caution">
    <text evidence="8">The sequence shown here is derived from an EMBL/GenBank/DDBJ whole genome shotgun (WGS) entry which is preliminary data.</text>
</comment>
<evidence type="ECO:0000313" key="9">
    <source>
        <dbReference type="Proteomes" id="UP001530293"/>
    </source>
</evidence>
<feature type="compositionally biased region" description="Low complexity" evidence="6">
    <location>
        <begin position="128"/>
        <end position="154"/>
    </location>
</feature>
<accession>A0ABD3M2L4</accession>
<dbReference type="GO" id="GO:0061799">
    <property type="term" value="F:cyclic pyranopterin monophosphate synthase activity"/>
    <property type="evidence" value="ECO:0007669"/>
    <property type="project" value="UniProtKB-EC"/>
</dbReference>
<evidence type="ECO:0000256" key="6">
    <source>
        <dbReference type="SAM" id="MobiDB-lite"/>
    </source>
</evidence>
<feature type="compositionally biased region" description="Basic and acidic residues" evidence="6">
    <location>
        <begin position="213"/>
        <end position="225"/>
    </location>
</feature>
<sequence length="403" mass="43656">MATILIRGSRVLPVSVLANASVDAFPSFHFHRLGLSPKYIDIGQSVMFLKSKTSPHHVINHRCILSSTAITLHKEDDGKLSPATLHSLYHEQMKEIQNEREAIFGSDNSDESSSGSPDLSQTAKSYFPSTESSSQPPSRSPLSSFTTPSPGTTPQFLPPGWNAEEAYAERESLFAFTEEEQYAWNNRGMGNSQTLAAHNNMLRELIREAPANHAHDHAHDHDLTEAKAVSPPSSPFSHLTPRGDGASMVDVGNKATTRRVALARSVVVFPPEVLSAFQVSSSSSGGKSEMIGPKGPIFETAKIAGILGAKKTSDLIPLCHPLPLDRVNIQIELVNNQAIIECECRVTHTTGVEMEALTGATIAALTIYDMVKAVSHRVEIGPTVLFNKSGGKSDFVRGVEERN</sequence>
<evidence type="ECO:0000256" key="3">
    <source>
        <dbReference type="ARBA" id="ARBA00012575"/>
    </source>
</evidence>
<dbReference type="SUPFAM" id="SSF55040">
    <property type="entry name" value="Molybdenum cofactor biosynthesis protein C, MoaC"/>
    <property type="match status" value="1"/>
</dbReference>
<comment type="catalytic activity">
    <reaction evidence="1">
        <text>(8S)-3',8-cyclo-7,8-dihydroguanosine 5'-triphosphate = cyclic pyranopterin phosphate + diphosphate</text>
        <dbReference type="Rhea" id="RHEA:49580"/>
        <dbReference type="ChEBI" id="CHEBI:33019"/>
        <dbReference type="ChEBI" id="CHEBI:59648"/>
        <dbReference type="ChEBI" id="CHEBI:131766"/>
        <dbReference type="EC" id="4.6.1.17"/>
    </reaction>
</comment>
<protein>
    <recommendedName>
        <fullName evidence="3">cyclic pyranopterin monophosphate synthase</fullName>
        <ecNumber evidence="3">4.6.1.17</ecNumber>
    </recommendedName>
</protein>
<dbReference type="Proteomes" id="UP001530293">
    <property type="component" value="Unassembled WGS sequence"/>
</dbReference>
<dbReference type="GO" id="GO:0006777">
    <property type="term" value="P:Mo-molybdopterin cofactor biosynthetic process"/>
    <property type="evidence" value="ECO:0007669"/>
    <property type="project" value="UniProtKB-KW"/>
</dbReference>
<dbReference type="EC" id="4.6.1.17" evidence="3"/>
<evidence type="ECO:0000256" key="1">
    <source>
        <dbReference type="ARBA" id="ARBA00001637"/>
    </source>
</evidence>
<organism evidence="8 9">
    <name type="scientific">Discostella pseudostelligera</name>
    <dbReference type="NCBI Taxonomy" id="259834"/>
    <lineage>
        <taxon>Eukaryota</taxon>
        <taxon>Sar</taxon>
        <taxon>Stramenopiles</taxon>
        <taxon>Ochrophyta</taxon>
        <taxon>Bacillariophyta</taxon>
        <taxon>Coscinodiscophyceae</taxon>
        <taxon>Thalassiosirophycidae</taxon>
        <taxon>Stephanodiscales</taxon>
        <taxon>Stephanodiscaceae</taxon>
        <taxon>Discostella</taxon>
    </lineage>
</organism>
<dbReference type="NCBIfam" id="NF006870">
    <property type="entry name" value="PRK09364.1"/>
    <property type="match status" value="1"/>
</dbReference>
<dbReference type="NCBIfam" id="TIGR00581">
    <property type="entry name" value="moaC"/>
    <property type="match status" value="1"/>
</dbReference>
<feature type="domain" description="Molybdopterin cofactor biosynthesis C (MoaC)" evidence="7">
    <location>
        <begin position="248"/>
        <end position="391"/>
    </location>
</feature>
<evidence type="ECO:0000256" key="2">
    <source>
        <dbReference type="ARBA" id="ARBA00005046"/>
    </source>
</evidence>
<evidence type="ECO:0000313" key="8">
    <source>
        <dbReference type="EMBL" id="KAL3756427.1"/>
    </source>
</evidence>
<comment type="pathway">
    <text evidence="2">Cofactor biosynthesis; molybdopterin biosynthesis.</text>
</comment>
<dbReference type="CDD" id="cd01420">
    <property type="entry name" value="MoaC_PE"/>
    <property type="match status" value="1"/>
</dbReference>
<name>A0ABD3M2L4_9STRA</name>
<gene>
    <name evidence="8" type="ORF">ACHAWU_007698</name>
</gene>
<dbReference type="Gene3D" id="3.30.70.640">
    <property type="entry name" value="Molybdopterin cofactor biosynthesis C (MoaC) domain"/>
    <property type="match status" value="1"/>
</dbReference>
<dbReference type="InterPro" id="IPR047594">
    <property type="entry name" value="MoaC_bact/euk"/>
</dbReference>
<dbReference type="PANTHER" id="PTHR22960">
    <property type="entry name" value="MOLYBDOPTERIN COFACTOR SYNTHESIS PROTEIN A"/>
    <property type="match status" value="1"/>
</dbReference>
<dbReference type="InterPro" id="IPR023045">
    <property type="entry name" value="MoaC"/>
</dbReference>
<keyword evidence="5" id="KW-0456">Lyase</keyword>
<dbReference type="AlphaFoldDB" id="A0ABD3M2L4"/>
<dbReference type="InterPro" id="IPR036522">
    <property type="entry name" value="MoaC_sf"/>
</dbReference>
<dbReference type="InterPro" id="IPR050105">
    <property type="entry name" value="MoCo_biosynth_MoaA/MoaC"/>
</dbReference>
<keyword evidence="9" id="KW-1185">Reference proteome</keyword>
<evidence type="ECO:0000256" key="4">
    <source>
        <dbReference type="ARBA" id="ARBA00023150"/>
    </source>
</evidence>
<feature type="compositionally biased region" description="Low complexity" evidence="6">
    <location>
        <begin position="111"/>
        <end position="120"/>
    </location>
</feature>
<dbReference type="Pfam" id="PF01967">
    <property type="entry name" value="MoaC"/>
    <property type="match status" value="1"/>
</dbReference>
<evidence type="ECO:0000259" key="7">
    <source>
        <dbReference type="Pfam" id="PF01967"/>
    </source>
</evidence>
<feature type="region of interest" description="Disordered" evidence="6">
    <location>
        <begin position="213"/>
        <end position="250"/>
    </location>
</feature>
<proteinExistence type="predicted"/>
<feature type="region of interest" description="Disordered" evidence="6">
    <location>
        <begin position="105"/>
        <end position="160"/>
    </location>
</feature>
<keyword evidence="4" id="KW-0501">Molybdenum cofactor biosynthesis</keyword>
<evidence type="ECO:0000256" key="5">
    <source>
        <dbReference type="ARBA" id="ARBA00023239"/>
    </source>
</evidence>
<dbReference type="InterPro" id="IPR002820">
    <property type="entry name" value="Mopterin_CF_biosynth-C_dom"/>
</dbReference>
<reference evidence="8 9" key="1">
    <citation type="submission" date="2024-10" db="EMBL/GenBank/DDBJ databases">
        <title>Updated reference genomes for cyclostephanoid diatoms.</title>
        <authorList>
            <person name="Roberts W.R."/>
            <person name="Alverson A.J."/>
        </authorList>
    </citation>
    <scope>NUCLEOTIDE SEQUENCE [LARGE SCALE GENOMIC DNA]</scope>
    <source>
        <strain evidence="8 9">AJA232-27</strain>
    </source>
</reference>